<dbReference type="AlphaFoldDB" id="A0A3M8LPE9"/>
<evidence type="ECO:0000256" key="2">
    <source>
        <dbReference type="ARBA" id="ARBA00022679"/>
    </source>
</evidence>
<keyword evidence="1" id="KW-0328">Glycosyltransferase</keyword>
<sequence length="281" mass="30553">MSLTRKPATRVVPPRATVRRSRIRRPAPAPRTHDVNVVGVPVSGLSMTQLVQTIMGWTETEGMKVAVGVNANVCNLAASDASFRQILLSADLDYPDGQSIVWAARALGADVPERVATTDLINPLVAECALRGKKIYLFGAAPGVAARAGERLAERAPGLQYRARDGFVSEAEMPALIAEIDAYDPDILLVGLGDPLQQAWVADHRTELHVPAVLTCGGLFDWVSGSNRRAPQWMISAGLEWLWRLILEPRRLAKRYLAGNPVFLGRLTVQLLRARLTGARA</sequence>
<reference evidence="4 5" key="1">
    <citation type="submission" date="2018-11" db="EMBL/GenBank/DDBJ databases">
        <title>Cryobacterium sp. nov., isolated from rhizosphere soil of lettuce.</title>
        <authorList>
            <person name="Wang Y."/>
        </authorList>
    </citation>
    <scope>NUCLEOTIDE SEQUENCE [LARGE SCALE GENOMIC DNA]</scope>
    <source>
        <strain evidence="4 5">NEAU-85</strain>
    </source>
</reference>
<organism evidence="4 5">
    <name type="scientific">Cryobacterium tepidiphilum</name>
    <dbReference type="NCBI Taxonomy" id="2486026"/>
    <lineage>
        <taxon>Bacteria</taxon>
        <taxon>Bacillati</taxon>
        <taxon>Actinomycetota</taxon>
        <taxon>Actinomycetes</taxon>
        <taxon>Micrococcales</taxon>
        <taxon>Microbacteriaceae</taxon>
        <taxon>Cryobacterium</taxon>
    </lineage>
</organism>
<dbReference type="CDD" id="cd06533">
    <property type="entry name" value="Glyco_transf_WecG_TagA"/>
    <property type="match status" value="1"/>
</dbReference>
<dbReference type="GO" id="GO:0016758">
    <property type="term" value="F:hexosyltransferase activity"/>
    <property type="evidence" value="ECO:0007669"/>
    <property type="project" value="TreeGrafter"/>
</dbReference>
<dbReference type="NCBIfam" id="TIGR00696">
    <property type="entry name" value="wecG_tagA_cpsF"/>
    <property type="match status" value="1"/>
</dbReference>
<feature type="region of interest" description="Disordered" evidence="3">
    <location>
        <begin position="1"/>
        <end position="35"/>
    </location>
</feature>
<dbReference type="RefSeq" id="WP_123044400.1">
    <property type="nucleotide sequence ID" value="NZ_RDSR01000001.1"/>
</dbReference>
<dbReference type="EMBL" id="RDSR01000001">
    <property type="protein sequence ID" value="RNE67370.1"/>
    <property type="molecule type" value="Genomic_DNA"/>
</dbReference>
<proteinExistence type="predicted"/>
<gene>
    <name evidence="4" type="ORF">EEJ31_00935</name>
</gene>
<evidence type="ECO:0000256" key="3">
    <source>
        <dbReference type="SAM" id="MobiDB-lite"/>
    </source>
</evidence>
<accession>A0A3M8LPE9</accession>
<evidence type="ECO:0000256" key="1">
    <source>
        <dbReference type="ARBA" id="ARBA00022676"/>
    </source>
</evidence>
<dbReference type="PANTHER" id="PTHR34136">
    <property type="match status" value="1"/>
</dbReference>
<name>A0A3M8LPE9_9MICO</name>
<protein>
    <submittedName>
        <fullName evidence="4">Glycosyltransferase</fullName>
    </submittedName>
</protein>
<dbReference type="OrthoDB" id="9771846at2"/>
<dbReference type="InterPro" id="IPR004629">
    <property type="entry name" value="WecG_TagA_CpsF"/>
</dbReference>
<dbReference type="Proteomes" id="UP000279859">
    <property type="component" value="Unassembled WGS sequence"/>
</dbReference>
<evidence type="ECO:0000313" key="5">
    <source>
        <dbReference type="Proteomes" id="UP000279859"/>
    </source>
</evidence>
<evidence type="ECO:0000313" key="4">
    <source>
        <dbReference type="EMBL" id="RNE67370.1"/>
    </source>
</evidence>
<keyword evidence="5" id="KW-1185">Reference proteome</keyword>
<dbReference type="Pfam" id="PF03808">
    <property type="entry name" value="Glyco_tran_WecG"/>
    <property type="match status" value="1"/>
</dbReference>
<dbReference type="PANTHER" id="PTHR34136:SF1">
    <property type="entry name" value="UDP-N-ACETYL-D-MANNOSAMINURONIC ACID TRANSFERASE"/>
    <property type="match status" value="1"/>
</dbReference>
<comment type="caution">
    <text evidence="4">The sequence shown here is derived from an EMBL/GenBank/DDBJ whole genome shotgun (WGS) entry which is preliminary data.</text>
</comment>
<keyword evidence="2 4" id="KW-0808">Transferase</keyword>